<evidence type="ECO:0000256" key="4">
    <source>
        <dbReference type="ARBA" id="ARBA00005533"/>
    </source>
</evidence>
<dbReference type="GO" id="GO:0036297">
    <property type="term" value="P:interstrand cross-link repair"/>
    <property type="evidence" value="ECO:0007669"/>
    <property type="project" value="InterPro"/>
</dbReference>
<protein>
    <recommendedName>
        <fullName evidence="5">phosphodiesterase I</fullName>
        <ecNumber evidence="5">3.1.4.1</ecNumber>
    </recommendedName>
</protein>
<evidence type="ECO:0000256" key="3">
    <source>
        <dbReference type="ARBA" id="ARBA00001946"/>
    </source>
</evidence>
<keyword evidence="8" id="KW-0378">Hydrolase</keyword>
<dbReference type="PANTHER" id="PTHR15749:SF4">
    <property type="entry name" value="FANCONI-ASSOCIATED NUCLEASE 1"/>
    <property type="match status" value="1"/>
</dbReference>
<dbReference type="GO" id="GO:0004528">
    <property type="term" value="F:phosphodiesterase I activity"/>
    <property type="evidence" value="ECO:0007669"/>
    <property type="project" value="UniProtKB-EC"/>
</dbReference>
<comment type="catalytic activity">
    <reaction evidence="1">
        <text>Hydrolytically removes 5'-nucleotides successively from the 3'-hydroxy termini of 3'-hydroxy-terminated oligonucleotides.</text>
        <dbReference type="EC" id="3.1.4.1"/>
    </reaction>
</comment>
<comment type="cofactor">
    <cofactor evidence="3">
        <name>Mg(2+)</name>
        <dbReference type="ChEBI" id="CHEBI:18420"/>
    </cofactor>
</comment>
<proteinExistence type="inferred from homology"/>
<keyword evidence="9" id="KW-0460">Magnesium</keyword>
<dbReference type="SMART" id="SM00990">
    <property type="entry name" value="VRR_NUC"/>
    <property type="match status" value="1"/>
</dbReference>
<organism evidence="12 13">
    <name type="scientific">Vibrio bivalvicida</name>
    <dbReference type="NCBI Taxonomy" id="1276888"/>
    <lineage>
        <taxon>Bacteria</taxon>
        <taxon>Pseudomonadati</taxon>
        <taxon>Pseudomonadota</taxon>
        <taxon>Gammaproteobacteria</taxon>
        <taxon>Vibrionales</taxon>
        <taxon>Vibrionaceae</taxon>
        <taxon>Vibrio</taxon>
        <taxon>Vibrio oreintalis group</taxon>
    </lineage>
</organism>
<comment type="caution">
    <text evidence="12">The sequence shown here is derived from an EMBL/GenBank/DDBJ whole genome shotgun (WGS) entry which is preliminary data.</text>
</comment>
<dbReference type="InterPro" id="IPR033315">
    <property type="entry name" value="Fan1-like"/>
</dbReference>
<comment type="cofactor">
    <cofactor evidence="2">
        <name>Mn(2+)</name>
        <dbReference type="ChEBI" id="CHEBI:29035"/>
    </cofactor>
</comment>
<comment type="similarity">
    <text evidence="4">Belongs to the FAN1 family.</text>
</comment>
<dbReference type="Proteomes" id="UP000078406">
    <property type="component" value="Unassembled WGS sequence"/>
</dbReference>
<name>A0A177XVN5_9VIBR</name>
<keyword evidence="10" id="KW-0464">Manganese</keyword>
<feature type="domain" description="VRR-NUC" evidence="11">
    <location>
        <begin position="424"/>
        <end position="536"/>
    </location>
</feature>
<evidence type="ECO:0000313" key="13">
    <source>
        <dbReference type="Proteomes" id="UP000078406"/>
    </source>
</evidence>
<dbReference type="AlphaFoldDB" id="A0A177XVN5"/>
<evidence type="ECO:0000256" key="9">
    <source>
        <dbReference type="ARBA" id="ARBA00022842"/>
    </source>
</evidence>
<evidence type="ECO:0000256" key="8">
    <source>
        <dbReference type="ARBA" id="ARBA00022801"/>
    </source>
</evidence>
<dbReference type="InterPro" id="IPR049125">
    <property type="entry name" value="FAN1-like_WH"/>
</dbReference>
<evidence type="ECO:0000313" key="12">
    <source>
        <dbReference type="EMBL" id="OAJ92698.1"/>
    </source>
</evidence>
<evidence type="ECO:0000256" key="1">
    <source>
        <dbReference type="ARBA" id="ARBA00000983"/>
    </source>
</evidence>
<dbReference type="PANTHER" id="PTHR15749">
    <property type="entry name" value="FANCONI-ASSOCIATED NUCLEASE 1"/>
    <property type="match status" value="1"/>
</dbReference>
<evidence type="ECO:0000256" key="7">
    <source>
        <dbReference type="ARBA" id="ARBA00022723"/>
    </source>
</evidence>
<dbReference type="RefSeq" id="WP_049843108.1">
    <property type="nucleotide sequence ID" value="NZ_LLEI02000064.1"/>
</dbReference>
<dbReference type="EC" id="3.1.4.1" evidence="5"/>
<dbReference type="Pfam" id="PF21315">
    <property type="entry name" value="FAN1_HTH"/>
    <property type="match status" value="1"/>
</dbReference>
<reference evidence="12 13" key="1">
    <citation type="journal article" date="2016" name="Syst. Appl. Microbiol.">
        <title>Vibrio bivalvicida sp. nov., a novel larval pathogen for bivalve molluscs reared in a hatchery.</title>
        <authorList>
            <person name="Dubert J."/>
            <person name="Romalde J.L."/>
            <person name="Prado S."/>
            <person name="Barja J.L."/>
        </authorList>
    </citation>
    <scope>NUCLEOTIDE SEQUENCE [LARGE SCALE GENOMIC DNA]</scope>
    <source>
        <strain evidence="12 13">605</strain>
    </source>
</reference>
<evidence type="ECO:0000256" key="6">
    <source>
        <dbReference type="ARBA" id="ARBA00022722"/>
    </source>
</evidence>
<evidence type="ECO:0000259" key="11">
    <source>
        <dbReference type="SMART" id="SM00990"/>
    </source>
</evidence>
<dbReference type="Gene3D" id="3.40.1350.10">
    <property type="match status" value="1"/>
</dbReference>
<evidence type="ECO:0000256" key="5">
    <source>
        <dbReference type="ARBA" id="ARBA00012029"/>
    </source>
</evidence>
<sequence length="539" mass="63313">MPDPIELAPDYYLSNFIKLIDHAREWYPDLLTTEEHKWLYDFEQLDRKAQCLLVRLLSRKGDWFRSDKLNYTEIGDTTPCLETLDHNGFVTVNSDICANTLARELLTKPEICTLFAIPHRSTRKEQLLDQVPVTLFTRFDQISFLVIHLQQARVIDVLLALFFANTHQDLSQFVLDDLGLHQFERYQLSKVRRFFSTRCELNQLLHLSELHSRYSESDRKNPHCLVTLLNEIDIPITHSYIERKRQQLVNDIARDLERVGDFEQSLKWYNTTTLPPSRERQARLYDKLDNITAMSDVVASVISRPYNISELEVANKLAQRVKRKQGQRIPRKAKFKVSEHRLELDLSQQRVELAAKSHYEQQGYQVFYSENVLLNGLFGLAFWKVIFAPIEGAFVNRYQHRPLDLYHQDFFAKRQLLFAETFQSIEQSGLSVLHSTYKEKYGLANPFVHWTEFSSDLLEACIKHIPTQVALALFKVMLQDLKLYRSGMPDLILFKKGQFEWVEVKGPGDKLQDNQRRWIKEFLRLDILVSVAFVNHCKD</sequence>
<gene>
    <name evidence="12" type="ORF">APB76_18620</name>
</gene>
<dbReference type="InterPro" id="IPR011856">
    <property type="entry name" value="tRNA_endonuc-like_dom_sf"/>
</dbReference>
<keyword evidence="6" id="KW-0540">Nuclease</keyword>
<dbReference type="Pfam" id="PF08774">
    <property type="entry name" value="VRR_NUC"/>
    <property type="match status" value="1"/>
</dbReference>
<dbReference type="GO" id="GO:0003676">
    <property type="term" value="F:nucleic acid binding"/>
    <property type="evidence" value="ECO:0007669"/>
    <property type="project" value="InterPro"/>
</dbReference>
<dbReference type="InterPro" id="IPR014883">
    <property type="entry name" value="VRR_NUC"/>
</dbReference>
<evidence type="ECO:0000256" key="2">
    <source>
        <dbReference type="ARBA" id="ARBA00001936"/>
    </source>
</evidence>
<accession>A0A177XVN5</accession>
<keyword evidence="7" id="KW-0479">Metal-binding</keyword>
<evidence type="ECO:0000256" key="10">
    <source>
        <dbReference type="ARBA" id="ARBA00023211"/>
    </source>
</evidence>
<dbReference type="GO" id="GO:0046872">
    <property type="term" value="F:metal ion binding"/>
    <property type="evidence" value="ECO:0007669"/>
    <property type="project" value="UniProtKB-KW"/>
</dbReference>
<dbReference type="EMBL" id="LLEI02000064">
    <property type="protein sequence ID" value="OAJ92698.1"/>
    <property type="molecule type" value="Genomic_DNA"/>
</dbReference>